<feature type="non-terminal residue" evidence="1">
    <location>
        <position position="57"/>
    </location>
</feature>
<evidence type="ECO:0000313" key="1">
    <source>
        <dbReference type="EMBL" id="CAB3995750.1"/>
    </source>
</evidence>
<gene>
    <name evidence="1" type="ORF">PACLA_8A070457</name>
</gene>
<reference evidence="1" key="1">
    <citation type="submission" date="2020-04" db="EMBL/GenBank/DDBJ databases">
        <authorList>
            <person name="Alioto T."/>
            <person name="Alioto T."/>
            <person name="Gomez Garrido J."/>
        </authorList>
    </citation>
    <scope>NUCLEOTIDE SEQUENCE</scope>
    <source>
        <strain evidence="1">A484AB</strain>
    </source>
</reference>
<name>A0A7D9E0D1_PARCT</name>
<dbReference type="AlphaFoldDB" id="A0A7D9E0D1"/>
<evidence type="ECO:0000313" key="2">
    <source>
        <dbReference type="Proteomes" id="UP001152795"/>
    </source>
</evidence>
<accession>A0A7D9E0D1</accession>
<organism evidence="1 2">
    <name type="scientific">Paramuricea clavata</name>
    <name type="common">Red gorgonian</name>
    <name type="synonym">Violescent sea-whip</name>
    <dbReference type="NCBI Taxonomy" id="317549"/>
    <lineage>
        <taxon>Eukaryota</taxon>
        <taxon>Metazoa</taxon>
        <taxon>Cnidaria</taxon>
        <taxon>Anthozoa</taxon>
        <taxon>Octocorallia</taxon>
        <taxon>Malacalcyonacea</taxon>
        <taxon>Plexauridae</taxon>
        <taxon>Paramuricea</taxon>
    </lineage>
</organism>
<sequence>MNKLNCDNEPPKFVFQNRQDSLRSSEAFKDLARRDAEELMAEELEKLLATAPDKIKE</sequence>
<dbReference type="EMBL" id="CACRXK020002723">
    <property type="protein sequence ID" value="CAB3995750.1"/>
    <property type="molecule type" value="Genomic_DNA"/>
</dbReference>
<protein>
    <submittedName>
        <fullName evidence="1">Uncharacterized protein</fullName>
    </submittedName>
</protein>
<proteinExistence type="predicted"/>
<dbReference type="Proteomes" id="UP001152795">
    <property type="component" value="Unassembled WGS sequence"/>
</dbReference>
<keyword evidence="2" id="KW-1185">Reference proteome</keyword>
<comment type="caution">
    <text evidence="1">The sequence shown here is derived from an EMBL/GenBank/DDBJ whole genome shotgun (WGS) entry which is preliminary data.</text>
</comment>